<organism evidence="11 12">
    <name type="scientific">Breznakiella homolactica</name>
    <dbReference type="NCBI Taxonomy" id="2798577"/>
    <lineage>
        <taxon>Bacteria</taxon>
        <taxon>Pseudomonadati</taxon>
        <taxon>Spirochaetota</taxon>
        <taxon>Spirochaetia</taxon>
        <taxon>Spirochaetales</taxon>
        <taxon>Breznakiellaceae</taxon>
        <taxon>Breznakiella</taxon>
    </lineage>
</organism>
<evidence type="ECO:0000256" key="6">
    <source>
        <dbReference type="ARBA" id="ARBA00022989"/>
    </source>
</evidence>
<dbReference type="KEGG" id="bhc:JFL75_12630"/>
<dbReference type="Pfam" id="PF00664">
    <property type="entry name" value="ABC_membrane"/>
    <property type="match status" value="1"/>
</dbReference>
<dbReference type="SUPFAM" id="SSF52540">
    <property type="entry name" value="P-loop containing nucleoside triphosphate hydrolases"/>
    <property type="match status" value="1"/>
</dbReference>
<dbReference type="GO" id="GO:0005524">
    <property type="term" value="F:ATP binding"/>
    <property type="evidence" value="ECO:0007669"/>
    <property type="project" value="UniProtKB-KW"/>
</dbReference>
<dbReference type="InterPro" id="IPR027417">
    <property type="entry name" value="P-loop_NTPase"/>
</dbReference>
<dbReference type="CDD" id="cd18547">
    <property type="entry name" value="ABC_6TM_Tm288_like"/>
    <property type="match status" value="1"/>
</dbReference>
<dbReference type="PROSITE" id="PS50929">
    <property type="entry name" value="ABC_TM1F"/>
    <property type="match status" value="1"/>
</dbReference>
<dbReference type="PROSITE" id="PS50893">
    <property type="entry name" value="ABC_TRANSPORTER_2"/>
    <property type="match status" value="1"/>
</dbReference>
<evidence type="ECO:0000259" key="10">
    <source>
        <dbReference type="PROSITE" id="PS50929"/>
    </source>
</evidence>
<dbReference type="SUPFAM" id="SSF90123">
    <property type="entry name" value="ABC transporter transmembrane region"/>
    <property type="match status" value="1"/>
</dbReference>
<reference evidence="11" key="1">
    <citation type="submission" date="2021-01" db="EMBL/GenBank/DDBJ databases">
        <title>Description of Breznakiella homolactica.</title>
        <authorList>
            <person name="Song Y."/>
            <person name="Brune A."/>
        </authorList>
    </citation>
    <scope>NUCLEOTIDE SEQUENCE</scope>
    <source>
        <strain evidence="11">RmG30</strain>
    </source>
</reference>
<evidence type="ECO:0000256" key="8">
    <source>
        <dbReference type="SAM" id="Phobius"/>
    </source>
</evidence>
<dbReference type="Pfam" id="PF00005">
    <property type="entry name" value="ABC_tran"/>
    <property type="match status" value="1"/>
</dbReference>
<dbReference type="InterPro" id="IPR003593">
    <property type="entry name" value="AAA+_ATPase"/>
</dbReference>
<keyword evidence="6 8" id="KW-1133">Transmembrane helix</keyword>
<dbReference type="CDD" id="cd03254">
    <property type="entry name" value="ABCC_Glucan_exporter_like"/>
    <property type="match status" value="1"/>
</dbReference>
<comment type="subcellular location">
    <subcellularLocation>
        <location evidence="1">Cell membrane</location>
        <topology evidence="1">Multi-pass membrane protein</topology>
    </subcellularLocation>
</comment>
<dbReference type="EMBL" id="CP067089">
    <property type="protein sequence ID" value="QQO07784.1"/>
    <property type="molecule type" value="Genomic_DNA"/>
</dbReference>
<keyword evidence="3 8" id="KW-0812">Transmembrane</keyword>
<keyword evidence="12" id="KW-1185">Reference proteome</keyword>
<dbReference type="FunFam" id="3.40.50.300:FF:000287">
    <property type="entry name" value="Multidrug ABC transporter ATP-binding protein"/>
    <property type="match status" value="1"/>
</dbReference>
<dbReference type="AlphaFoldDB" id="A0A7T7XJY2"/>
<protein>
    <submittedName>
        <fullName evidence="11">ABC transporter ATP-binding protein</fullName>
    </submittedName>
</protein>
<feature type="transmembrane region" description="Helical" evidence="8">
    <location>
        <begin position="156"/>
        <end position="189"/>
    </location>
</feature>
<evidence type="ECO:0000256" key="1">
    <source>
        <dbReference type="ARBA" id="ARBA00004651"/>
    </source>
</evidence>
<feature type="transmembrane region" description="Helical" evidence="8">
    <location>
        <begin position="271"/>
        <end position="300"/>
    </location>
</feature>
<dbReference type="InterPro" id="IPR011527">
    <property type="entry name" value="ABC1_TM_dom"/>
</dbReference>
<dbReference type="PANTHER" id="PTHR43394:SF1">
    <property type="entry name" value="ATP-BINDING CASSETTE SUB-FAMILY B MEMBER 10, MITOCHONDRIAL"/>
    <property type="match status" value="1"/>
</dbReference>
<dbReference type="GO" id="GO:0005886">
    <property type="term" value="C:plasma membrane"/>
    <property type="evidence" value="ECO:0007669"/>
    <property type="project" value="UniProtKB-SubCell"/>
</dbReference>
<dbReference type="RefSeq" id="WP_215625090.1">
    <property type="nucleotide sequence ID" value="NZ_CP067089.2"/>
</dbReference>
<evidence type="ECO:0000256" key="3">
    <source>
        <dbReference type="ARBA" id="ARBA00022692"/>
    </source>
</evidence>
<dbReference type="SMART" id="SM00382">
    <property type="entry name" value="AAA"/>
    <property type="match status" value="1"/>
</dbReference>
<dbReference type="InterPro" id="IPR003439">
    <property type="entry name" value="ABC_transporter-like_ATP-bd"/>
</dbReference>
<name>A0A7T7XJY2_9SPIR</name>
<dbReference type="GO" id="GO:0015421">
    <property type="term" value="F:ABC-type oligopeptide transporter activity"/>
    <property type="evidence" value="ECO:0007669"/>
    <property type="project" value="TreeGrafter"/>
</dbReference>
<dbReference type="PROSITE" id="PS00211">
    <property type="entry name" value="ABC_TRANSPORTER_1"/>
    <property type="match status" value="1"/>
</dbReference>
<feature type="domain" description="ABC transporter" evidence="9">
    <location>
        <begin position="388"/>
        <end position="622"/>
    </location>
</feature>
<keyword evidence="4" id="KW-0547">Nucleotide-binding</keyword>
<dbReference type="Gene3D" id="1.20.1560.10">
    <property type="entry name" value="ABC transporter type 1, transmembrane domain"/>
    <property type="match status" value="1"/>
</dbReference>
<evidence type="ECO:0000256" key="5">
    <source>
        <dbReference type="ARBA" id="ARBA00022840"/>
    </source>
</evidence>
<evidence type="ECO:0000256" key="4">
    <source>
        <dbReference type="ARBA" id="ARBA00022741"/>
    </source>
</evidence>
<proteinExistence type="predicted"/>
<dbReference type="GO" id="GO:0016887">
    <property type="term" value="F:ATP hydrolysis activity"/>
    <property type="evidence" value="ECO:0007669"/>
    <property type="project" value="InterPro"/>
</dbReference>
<dbReference type="InterPro" id="IPR036640">
    <property type="entry name" value="ABC1_TM_sf"/>
</dbReference>
<gene>
    <name evidence="11" type="ORF">JFL75_12630</name>
</gene>
<keyword evidence="5 11" id="KW-0067">ATP-binding</keyword>
<accession>A0A7T7XJY2</accession>
<dbReference type="InterPro" id="IPR039421">
    <property type="entry name" value="Type_1_exporter"/>
</dbReference>
<feature type="transmembrane region" description="Helical" evidence="8">
    <location>
        <begin position="74"/>
        <end position="95"/>
    </location>
</feature>
<evidence type="ECO:0000256" key="2">
    <source>
        <dbReference type="ARBA" id="ARBA00022448"/>
    </source>
</evidence>
<dbReference type="Proteomes" id="UP000595917">
    <property type="component" value="Chromosome"/>
</dbReference>
<feature type="transmembrane region" description="Helical" evidence="8">
    <location>
        <begin position="31"/>
        <end position="54"/>
    </location>
</feature>
<dbReference type="PANTHER" id="PTHR43394">
    <property type="entry name" value="ATP-DEPENDENT PERMEASE MDL1, MITOCHONDRIAL"/>
    <property type="match status" value="1"/>
</dbReference>
<keyword evidence="7 8" id="KW-0472">Membrane</keyword>
<sequence>MKQRKEKQPRFNPATIKRLLGYITNTYKLRFILVLVFILLSAAASVAGSLFLQILIDDYIAPLMGADNPVFTGLLQAIGTMGLIYLAGVVSSYVYNRQMVIIGQGVQKRIRDEMFGKMQKLPVKYFDTHSYGDIMSRYTNDIDTLRQMISQSLPMFFSSCVTIIMVFCAMVWTSIPLTLIVIVSFFVMLKVSGKVAGKSGAYFVRQQEDLGTVNGYIEEMMNGQKVVKVFNYEEESKKNFDERNERLFESGENANRYANTLMPLLANLSNLAYVLVAIGGGALALGGLGGLTLGAIVTFLQLTKSFSQPISQMSQQLNSIVTALAGAGRIFALMDEEPEADNGYVTLVNVQYDESGCLAETDERIGIWAWKHPHGDGTLTYTKVEGHIEFADVDFSYDGENTVLYDVSIAANPGEKIAFVGATGAGKTTITNLLNRFYDIADGKIRYDGININKIRKSDLRRSLGIVLQDTHLFTGTVMENIRYGRLDAADDEVIAAARLAGADGFIERLPEGYGTMLSGGGSGLSQGQRQLLAIARAAVADPPVMILDEATSSIDTRTEKLVQGGMDALMEGRTVFVIAHRLSTIRNSQAIMVLDQGRIVEQGNHDELIEQKGRYYRLYTGAFETADELAAETA</sequence>
<evidence type="ECO:0000313" key="11">
    <source>
        <dbReference type="EMBL" id="QQO07784.1"/>
    </source>
</evidence>
<dbReference type="InterPro" id="IPR017871">
    <property type="entry name" value="ABC_transporter-like_CS"/>
</dbReference>
<dbReference type="Gene3D" id="3.40.50.300">
    <property type="entry name" value="P-loop containing nucleotide triphosphate hydrolases"/>
    <property type="match status" value="1"/>
</dbReference>
<evidence type="ECO:0000259" key="9">
    <source>
        <dbReference type="PROSITE" id="PS50893"/>
    </source>
</evidence>
<keyword evidence="2" id="KW-0813">Transport</keyword>
<evidence type="ECO:0000256" key="7">
    <source>
        <dbReference type="ARBA" id="ARBA00023136"/>
    </source>
</evidence>
<feature type="domain" description="ABC transmembrane type-1" evidence="10">
    <location>
        <begin position="32"/>
        <end position="322"/>
    </location>
</feature>
<evidence type="ECO:0000313" key="12">
    <source>
        <dbReference type="Proteomes" id="UP000595917"/>
    </source>
</evidence>